<sequence>MAVGDTADSQLNPETLARLAQGNPRPFFLIGSDAVSVQWLATHHDTLKALGAVGMLVQADTEADMRRVAEVAQGLSITLGSGSDLAAALGIHHYPVLITRDGIRQ</sequence>
<dbReference type="NCBIfam" id="TIGR03765">
    <property type="entry name" value="ICE_PFL_4695"/>
    <property type="match status" value="1"/>
</dbReference>
<dbReference type="Proteomes" id="UP000029444">
    <property type="component" value="Unassembled WGS sequence"/>
</dbReference>
<gene>
    <name evidence="1" type="ORF">Y5S_00621</name>
</gene>
<comment type="caution">
    <text evidence="1">The sequence shown here is derived from an EMBL/GenBank/DDBJ whole genome shotgun (WGS) entry which is preliminary data.</text>
</comment>
<name>A0A095SPA3_9GAMM</name>
<dbReference type="AlphaFoldDB" id="A0A095SPA3"/>
<organism evidence="1 2">
    <name type="scientific">Alcanivorax nanhaiticus</name>
    <dbReference type="NCBI Taxonomy" id="1177154"/>
    <lineage>
        <taxon>Bacteria</taxon>
        <taxon>Pseudomonadati</taxon>
        <taxon>Pseudomonadota</taxon>
        <taxon>Gammaproteobacteria</taxon>
        <taxon>Oceanospirillales</taxon>
        <taxon>Alcanivoracaceae</taxon>
        <taxon>Alcanivorax</taxon>
    </lineage>
</organism>
<dbReference type="InterPro" id="IPR021300">
    <property type="entry name" value="Integr_conj_element_PFL4695"/>
</dbReference>
<accession>A0A095SPA3</accession>
<evidence type="ECO:0000313" key="2">
    <source>
        <dbReference type="Proteomes" id="UP000029444"/>
    </source>
</evidence>
<dbReference type="STRING" id="1177154.Y5S_00621"/>
<proteinExistence type="predicted"/>
<dbReference type="Pfam" id="PF11072">
    <property type="entry name" value="DUF2859"/>
    <property type="match status" value="1"/>
</dbReference>
<evidence type="ECO:0000313" key="1">
    <source>
        <dbReference type="EMBL" id="KGD66149.1"/>
    </source>
</evidence>
<dbReference type="PATRIC" id="fig|1177154.3.peg.628"/>
<keyword evidence="2" id="KW-1185">Reference proteome</keyword>
<dbReference type="EMBL" id="ARXV01000002">
    <property type="protein sequence ID" value="KGD66149.1"/>
    <property type="molecule type" value="Genomic_DNA"/>
</dbReference>
<protein>
    <submittedName>
        <fullName evidence="1">Integrating conjugative element protein</fullName>
    </submittedName>
</protein>
<reference evidence="1 2" key="1">
    <citation type="submission" date="2012-09" db="EMBL/GenBank/DDBJ databases">
        <title>Genome Sequence of alkane-degrading Bacterium Alcanivorax sp. 19-m-6.</title>
        <authorList>
            <person name="Lai Q."/>
            <person name="Shao Z."/>
        </authorList>
    </citation>
    <scope>NUCLEOTIDE SEQUENCE [LARGE SCALE GENOMIC DNA]</scope>
    <source>
        <strain evidence="1 2">19-m-6</strain>
    </source>
</reference>
<dbReference type="eggNOG" id="COG3279">
    <property type="taxonomic scope" value="Bacteria"/>
</dbReference>